<evidence type="ECO:0000256" key="5">
    <source>
        <dbReference type="ARBA" id="ARBA00022827"/>
    </source>
</evidence>
<dbReference type="GO" id="GO:0071949">
    <property type="term" value="F:FAD binding"/>
    <property type="evidence" value="ECO:0007669"/>
    <property type="project" value="InterPro"/>
</dbReference>
<dbReference type="AlphaFoldDB" id="A0A545UHY9"/>
<evidence type="ECO:0000256" key="8">
    <source>
        <dbReference type="ARBA" id="ARBA00039101"/>
    </source>
</evidence>
<dbReference type="InterPro" id="IPR006076">
    <property type="entry name" value="FAD-dep_OxRdtase"/>
</dbReference>
<dbReference type="Proteomes" id="UP000315439">
    <property type="component" value="Unassembled WGS sequence"/>
</dbReference>
<evidence type="ECO:0000256" key="11">
    <source>
        <dbReference type="SAM" id="MobiDB-lite"/>
    </source>
</evidence>
<evidence type="ECO:0000256" key="10">
    <source>
        <dbReference type="ARBA" id="ARBA00049547"/>
    </source>
</evidence>
<dbReference type="InterPro" id="IPR023209">
    <property type="entry name" value="DAO"/>
</dbReference>
<dbReference type="SUPFAM" id="SSF51905">
    <property type="entry name" value="FAD/NAD(P)-binding domain"/>
    <property type="match status" value="1"/>
</dbReference>
<dbReference type="RefSeq" id="WP_142892567.1">
    <property type="nucleotide sequence ID" value="NZ_ML660161.1"/>
</dbReference>
<dbReference type="EMBL" id="VIKS01000003">
    <property type="protein sequence ID" value="TQV89082.1"/>
    <property type="molecule type" value="Genomic_DNA"/>
</dbReference>
<evidence type="ECO:0000256" key="2">
    <source>
        <dbReference type="ARBA" id="ARBA00004948"/>
    </source>
</evidence>
<dbReference type="GO" id="GO:0009229">
    <property type="term" value="P:thiamine diphosphate biosynthetic process"/>
    <property type="evidence" value="ECO:0007669"/>
    <property type="project" value="UniProtKB-UniPathway"/>
</dbReference>
<dbReference type="UniPathway" id="UPA00060"/>
<evidence type="ECO:0000256" key="9">
    <source>
        <dbReference type="ARBA" id="ARBA00039751"/>
    </source>
</evidence>
<comment type="pathway">
    <text evidence="2">Cofactor biosynthesis; thiamine diphosphate biosynthesis.</text>
</comment>
<comment type="similarity">
    <text evidence="3">Belongs to the DAMOX/DASOX family.</text>
</comment>
<comment type="cofactor">
    <cofactor evidence="1">
        <name>FAD</name>
        <dbReference type="ChEBI" id="CHEBI:57692"/>
    </cofactor>
</comment>
<gene>
    <name evidence="13" type="primary">thiO</name>
    <name evidence="13" type="ORF">FLL46_06015</name>
</gene>
<dbReference type="Pfam" id="PF01266">
    <property type="entry name" value="DAO"/>
    <property type="match status" value="1"/>
</dbReference>
<evidence type="ECO:0000256" key="4">
    <source>
        <dbReference type="ARBA" id="ARBA00022630"/>
    </source>
</evidence>
<evidence type="ECO:0000256" key="3">
    <source>
        <dbReference type="ARBA" id="ARBA00006730"/>
    </source>
</evidence>
<keyword evidence="6" id="KW-0784">Thiamine biosynthesis</keyword>
<keyword evidence="14" id="KW-1185">Reference proteome</keyword>
<feature type="domain" description="FAD dependent oxidoreductase" evidence="12">
    <location>
        <begin position="8"/>
        <end position="359"/>
    </location>
</feature>
<dbReference type="OrthoDB" id="9790035at2"/>
<dbReference type="InterPro" id="IPR012727">
    <property type="entry name" value="Gly_oxidase_ThiO"/>
</dbReference>
<evidence type="ECO:0000256" key="1">
    <source>
        <dbReference type="ARBA" id="ARBA00001974"/>
    </source>
</evidence>
<feature type="region of interest" description="Disordered" evidence="11">
    <location>
        <begin position="121"/>
        <end position="142"/>
    </location>
</feature>
<dbReference type="Gene3D" id="3.50.50.60">
    <property type="entry name" value="FAD/NAD(P)-binding domain"/>
    <property type="match status" value="1"/>
</dbReference>
<proteinExistence type="inferred from homology"/>
<comment type="catalytic activity">
    <reaction evidence="10">
        <text>a D-alpha-amino acid + O2 + H2O = a 2-oxocarboxylate + H2O2 + NH4(+)</text>
        <dbReference type="Rhea" id="RHEA:21816"/>
        <dbReference type="ChEBI" id="CHEBI:15377"/>
        <dbReference type="ChEBI" id="CHEBI:15379"/>
        <dbReference type="ChEBI" id="CHEBI:16240"/>
        <dbReference type="ChEBI" id="CHEBI:28938"/>
        <dbReference type="ChEBI" id="CHEBI:35179"/>
        <dbReference type="ChEBI" id="CHEBI:59871"/>
        <dbReference type="EC" id="1.4.3.3"/>
    </reaction>
    <physiologicalReaction direction="left-to-right" evidence="10">
        <dbReference type="Rhea" id="RHEA:21817"/>
    </physiologicalReaction>
</comment>
<dbReference type="GO" id="GO:0046416">
    <property type="term" value="P:D-amino acid metabolic process"/>
    <property type="evidence" value="ECO:0007669"/>
    <property type="project" value="InterPro"/>
</dbReference>
<reference evidence="13 14" key="1">
    <citation type="submission" date="2019-07" db="EMBL/GenBank/DDBJ databases">
        <title>Draft genome for Aliikangiella sp. M105.</title>
        <authorList>
            <person name="Wang G."/>
        </authorList>
    </citation>
    <scope>NUCLEOTIDE SEQUENCE [LARGE SCALE GENOMIC DNA]</scope>
    <source>
        <strain evidence="13 14">M105</strain>
    </source>
</reference>
<keyword evidence="4" id="KW-0285">Flavoprotein</keyword>
<evidence type="ECO:0000256" key="7">
    <source>
        <dbReference type="ARBA" id="ARBA00023002"/>
    </source>
</evidence>
<comment type="caution">
    <text evidence="13">The sequence shown here is derived from an EMBL/GenBank/DDBJ whole genome shotgun (WGS) entry which is preliminary data.</text>
</comment>
<protein>
    <recommendedName>
        <fullName evidence="9">D-amino-acid oxidase</fullName>
        <ecNumber evidence="8">1.4.3.3</ecNumber>
    </recommendedName>
</protein>
<keyword evidence="5" id="KW-0274">FAD</keyword>
<feature type="compositionally biased region" description="Low complexity" evidence="11">
    <location>
        <begin position="121"/>
        <end position="136"/>
    </location>
</feature>
<dbReference type="EC" id="1.4.3.3" evidence="8"/>
<accession>A0A545UHY9</accession>
<dbReference type="PANTHER" id="PTHR11530:SF11">
    <property type="entry name" value="D-ASPARTATE OXIDASE"/>
    <property type="match status" value="1"/>
</dbReference>
<evidence type="ECO:0000259" key="12">
    <source>
        <dbReference type="Pfam" id="PF01266"/>
    </source>
</evidence>
<dbReference type="SUPFAM" id="SSF54373">
    <property type="entry name" value="FAD-linked reductases, C-terminal domain"/>
    <property type="match status" value="1"/>
</dbReference>
<organism evidence="13 14">
    <name type="scientific">Aliikangiella coralliicola</name>
    <dbReference type="NCBI Taxonomy" id="2592383"/>
    <lineage>
        <taxon>Bacteria</taxon>
        <taxon>Pseudomonadati</taxon>
        <taxon>Pseudomonadota</taxon>
        <taxon>Gammaproteobacteria</taxon>
        <taxon>Oceanospirillales</taxon>
        <taxon>Pleioneaceae</taxon>
        <taxon>Aliikangiella</taxon>
    </lineage>
</organism>
<dbReference type="GO" id="GO:0003884">
    <property type="term" value="F:D-amino-acid oxidase activity"/>
    <property type="evidence" value="ECO:0007669"/>
    <property type="project" value="UniProtKB-EC"/>
</dbReference>
<dbReference type="GO" id="GO:0009228">
    <property type="term" value="P:thiamine biosynthetic process"/>
    <property type="evidence" value="ECO:0007669"/>
    <property type="project" value="UniProtKB-KW"/>
</dbReference>
<name>A0A545UHY9_9GAMM</name>
<dbReference type="NCBIfam" id="TIGR02352">
    <property type="entry name" value="thiamin_ThiO"/>
    <property type="match status" value="1"/>
</dbReference>
<sequence>MSLARKKVGIVGAGIMGRLLAWQLANNGYQITLFDKDPIESGDAAAYTAAGMLTPYSEIESAEMLIYHLGMRSLQLWPIIAKKLNADIGFHQLGSLIVSHANDKPDLVRFNQQLNFKLSELSNSSHSNTESSYSSRHSPKQIEHDDLAELEPELSSKFSEATWLPQEAWLCPRCVMGVLADQLLDKRISWHAHTKIDGLKVDSGKNQVTVKRQNYQFDWIIDCRGLGAKPDMSELRGVRGELVLLQAPDVKINRLVRLMHPRYRLYVVPKYKDDLYTLGATQIESDDSGPITVRSTLELLTAAYSLHPGFAEARLIETKTNCRPALSDNLPRVEVQNNLIRINGLYRHGFLLAPAIANEVQNFLTHDGDYSSGYQGLFRASAKEVSE</sequence>
<dbReference type="Gene3D" id="3.30.9.10">
    <property type="entry name" value="D-Amino Acid Oxidase, subunit A, domain 2"/>
    <property type="match status" value="1"/>
</dbReference>
<keyword evidence="7 13" id="KW-0560">Oxidoreductase</keyword>
<dbReference type="InterPro" id="IPR036188">
    <property type="entry name" value="FAD/NAD-bd_sf"/>
</dbReference>
<evidence type="ECO:0000313" key="14">
    <source>
        <dbReference type="Proteomes" id="UP000315439"/>
    </source>
</evidence>
<evidence type="ECO:0000256" key="6">
    <source>
        <dbReference type="ARBA" id="ARBA00022977"/>
    </source>
</evidence>
<evidence type="ECO:0000313" key="13">
    <source>
        <dbReference type="EMBL" id="TQV89082.1"/>
    </source>
</evidence>
<dbReference type="PANTHER" id="PTHR11530">
    <property type="entry name" value="D-AMINO ACID OXIDASE"/>
    <property type="match status" value="1"/>
</dbReference>